<evidence type="ECO:0000313" key="5">
    <source>
        <dbReference type="Proteomes" id="UP000193498"/>
    </source>
</evidence>
<proteinExistence type="predicted"/>
<keyword evidence="5" id="KW-1185">Reference proteome</keyword>
<dbReference type="Proteomes" id="UP000193498">
    <property type="component" value="Unassembled WGS sequence"/>
</dbReference>
<keyword evidence="2" id="KW-1133">Transmembrane helix</keyword>
<dbReference type="InParanoid" id="A0A1Y1XSC9"/>
<feature type="signal peptide" evidence="3">
    <location>
        <begin position="1"/>
        <end position="20"/>
    </location>
</feature>
<feature type="compositionally biased region" description="Low complexity" evidence="1">
    <location>
        <begin position="213"/>
        <end position="227"/>
    </location>
</feature>
<evidence type="ECO:0000313" key="4">
    <source>
        <dbReference type="EMBL" id="ORX88585.1"/>
    </source>
</evidence>
<accession>A0A1Y1XSC9</accession>
<comment type="caution">
    <text evidence="4">The sequence shown here is derived from an EMBL/GenBank/DDBJ whole genome shotgun (WGS) entry which is preliminary data.</text>
</comment>
<feature type="transmembrane region" description="Helical" evidence="2">
    <location>
        <begin position="253"/>
        <end position="276"/>
    </location>
</feature>
<sequence>MKVPAFFLAIFLSSYHMVTALNCTVLPEKSSKCMDVGYPTNLTSVAAADAQVKTLLDKISREGVERAGADCFQALLEAACYTVYRKCDPETDTFLPICMTVRSHAINVCENSGAFTDSNVIEENLPASFFQERAGKCYPQHDQETSTFASTSTSTLTSNSTLTGASTLISTSTAEAKTFSLTSSGLEPSKTLTETLSSSVPASTFDTVISSPLPSSTVKTSSPSNSTAPVPAQDSQNSTKPPYDLAYSFTSSILATLVAISGVAVVCGIFGGVIYWRRRYRNVAGVSWGNHPEYDRLEVENESVDVQSEHGFESPEPNDRPETIPLMQGVDFPGCELD</sequence>
<dbReference type="AlphaFoldDB" id="A0A1Y1XSC9"/>
<keyword evidence="2" id="KW-0812">Transmembrane</keyword>
<feature type="chain" id="PRO_5012847343" description="FZ domain-containing protein" evidence="3">
    <location>
        <begin position="21"/>
        <end position="338"/>
    </location>
</feature>
<gene>
    <name evidence="4" type="ORF">K493DRAFT_306493</name>
</gene>
<feature type="region of interest" description="Disordered" evidence="1">
    <location>
        <begin position="304"/>
        <end position="338"/>
    </location>
</feature>
<keyword evidence="2" id="KW-0472">Membrane</keyword>
<evidence type="ECO:0000256" key="1">
    <source>
        <dbReference type="SAM" id="MobiDB-lite"/>
    </source>
</evidence>
<reference evidence="4 5" key="1">
    <citation type="submission" date="2016-07" db="EMBL/GenBank/DDBJ databases">
        <title>Pervasive Adenine N6-methylation of Active Genes in Fungi.</title>
        <authorList>
            <consortium name="DOE Joint Genome Institute"/>
            <person name="Mondo S.J."/>
            <person name="Dannebaum R.O."/>
            <person name="Kuo R.C."/>
            <person name="Labutti K."/>
            <person name="Haridas S."/>
            <person name="Kuo A."/>
            <person name="Salamov A."/>
            <person name="Ahrendt S.R."/>
            <person name="Lipzen A."/>
            <person name="Sullivan W."/>
            <person name="Andreopoulos W.B."/>
            <person name="Clum A."/>
            <person name="Lindquist E."/>
            <person name="Daum C."/>
            <person name="Ramamoorthy G.K."/>
            <person name="Gryganskyi A."/>
            <person name="Culley D."/>
            <person name="Magnuson J.K."/>
            <person name="James T.Y."/>
            <person name="O'Malley M.A."/>
            <person name="Stajich J.E."/>
            <person name="Spatafora J.W."/>
            <person name="Visel A."/>
            <person name="Grigoriev I.V."/>
        </authorList>
    </citation>
    <scope>NUCLEOTIDE SEQUENCE [LARGE SCALE GENOMIC DNA]</scope>
    <source>
        <strain evidence="4 5">CBS 931.73</strain>
    </source>
</reference>
<feature type="compositionally biased region" description="Basic and acidic residues" evidence="1">
    <location>
        <begin position="307"/>
        <end position="322"/>
    </location>
</feature>
<feature type="region of interest" description="Disordered" evidence="1">
    <location>
        <begin position="213"/>
        <end position="240"/>
    </location>
</feature>
<name>A0A1Y1XSC9_9FUNG</name>
<keyword evidence="3" id="KW-0732">Signal</keyword>
<evidence type="ECO:0008006" key="6">
    <source>
        <dbReference type="Google" id="ProtNLM"/>
    </source>
</evidence>
<dbReference type="OrthoDB" id="5585512at2759"/>
<evidence type="ECO:0000256" key="3">
    <source>
        <dbReference type="SAM" id="SignalP"/>
    </source>
</evidence>
<dbReference type="EMBL" id="MCFE01000516">
    <property type="protein sequence ID" value="ORX88585.1"/>
    <property type="molecule type" value="Genomic_DNA"/>
</dbReference>
<evidence type="ECO:0000256" key="2">
    <source>
        <dbReference type="SAM" id="Phobius"/>
    </source>
</evidence>
<organism evidence="4 5">
    <name type="scientific">Basidiobolus meristosporus CBS 931.73</name>
    <dbReference type="NCBI Taxonomy" id="1314790"/>
    <lineage>
        <taxon>Eukaryota</taxon>
        <taxon>Fungi</taxon>
        <taxon>Fungi incertae sedis</taxon>
        <taxon>Zoopagomycota</taxon>
        <taxon>Entomophthoromycotina</taxon>
        <taxon>Basidiobolomycetes</taxon>
        <taxon>Basidiobolales</taxon>
        <taxon>Basidiobolaceae</taxon>
        <taxon>Basidiobolus</taxon>
    </lineage>
</organism>
<protein>
    <recommendedName>
        <fullName evidence="6">FZ domain-containing protein</fullName>
    </recommendedName>
</protein>